<evidence type="ECO:0000313" key="5">
    <source>
        <dbReference type="Proteomes" id="UP000807342"/>
    </source>
</evidence>
<evidence type="ECO:0000259" key="3">
    <source>
        <dbReference type="PROSITE" id="PS51083"/>
    </source>
</evidence>
<feature type="region of interest" description="Disordered" evidence="2">
    <location>
        <begin position="370"/>
        <end position="396"/>
    </location>
</feature>
<evidence type="ECO:0000256" key="2">
    <source>
        <dbReference type="SAM" id="MobiDB-lite"/>
    </source>
</evidence>
<accession>A0A9P5XKK5</accession>
<keyword evidence="1" id="KW-0479">Metal-binding</keyword>
<comment type="caution">
    <text evidence="4">The sequence shown here is derived from an EMBL/GenBank/DDBJ whole genome shotgun (WGS) entry which is preliminary data.</text>
</comment>
<reference evidence="4" key="1">
    <citation type="submission" date="2020-11" db="EMBL/GenBank/DDBJ databases">
        <authorList>
            <consortium name="DOE Joint Genome Institute"/>
            <person name="Ahrendt S."/>
            <person name="Riley R."/>
            <person name="Andreopoulos W."/>
            <person name="Labutti K."/>
            <person name="Pangilinan J."/>
            <person name="Ruiz-Duenas F.J."/>
            <person name="Barrasa J.M."/>
            <person name="Sanchez-Garcia M."/>
            <person name="Camarero S."/>
            <person name="Miyauchi S."/>
            <person name="Serrano A."/>
            <person name="Linde D."/>
            <person name="Babiker R."/>
            <person name="Drula E."/>
            <person name="Ayuso-Fernandez I."/>
            <person name="Pacheco R."/>
            <person name="Padilla G."/>
            <person name="Ferreira P."/>
            <person name="Barriuso J."/>
            <person name="Kellner H."/>
            <person name="Castanera R."/>
            <person name="Alfaro M."/>
            <person name="Ramirez L."/>
            <person name="Pisabarro A.G."/>
            <person name="Kuo A."/>
            <person name="Tritt A."/>
            <person name="Lipzen A."/>
            <person name="He G."/>
            <person name="Yan M."/>
            <person name="Ng V."/>
            <person name="Cullen D."/>
            <person name="Martin F."/>
            <person name="Rosso M.-N."/>
            <person name="Henrissat B."/>
            <person name="Hibbett D."/>
            <person name="Martinez A.T."/>
            <person name="Grigoriev I.V."/>
        </authorList>
    </citation>
    <scope>NUCLEOTIDE SEQUENCE</scope>
    <source>
        <strain evidence="4">MF-IS2</strain>
    </source>
</reference>
<feature type="region of interest" description="Disordered" evidence="2">
    <location>
        <begin position="100"/>
        <end position="119"/>
    </location>
</feature>
<keyword evidence="1" id="KW-0863">Zinc-finger</keyword>
<gene>
    <name evidence="4" type="ORF">P691DRAFT_699277</name>
</gene>
<dbReference type="PANTHER" id="PTHR15555">
    <property type="entry name" value="ZINC FINGER HIT DOMAIN CONTAINING PROTEIN 2 PROTEIN FON -RELATED"/>
    <property type="match status" value="1"/>
</dbReference>
<keyword evidence="5" id="KW-1185">Reference proteome</keyword>
<dbReference type="SUPFAM" id="SSF144232">
    <property type="entry name" value="HIT/MYND zinc finger-like"/>
    <property type="match status" value="1"/>
</dbReference>
<dbReference type="Pfam" id="PF04438">
    <property type="entry name" value="zf-HIT"/>
    <property type="match status" value="1"/>
</dbReference>
<feature type="compositionally biased region" description="Polar residues" evidence="2">
    <location>
        <begin position="460"/>
        <end position="469"/>
    </location>
</feature>
<dbReference type="Proteomes" id="UP000807342">
    <property type="component" value="Unassembled WGS sequence"/>
</dbReference>
<protein>
    <recommendedName>
        <fullName evidence="3">HIT-type domain-containing protein</fullName>
    </recommendedName>
</protein>
<organism evidence="4 5">
    <name type="scientific">Macrolepiota fuliginosa MF-IS2</name>
    <dbReference type="NCBI Taxonomy" id="1400762"/>
    <lineage>
        <taxon>Eukaryota</taxon>
        <taxon>Fungi</taxon>
        <taxon>Dikarya</taxon>
        <taxon>Basidiomycota</taxon>
        <taxon>Agaricomycotina</taxon>
        <taxon>Agaricomycetes</taxon>
        <taxon>Agaricomycetidae</taxon>
        <taxon>Agaricales</taxon>
        <taxon>Agaricineae</taxon>
        <taxon>Agaricaceae</taxon>
        <taxon>Macrolepiota</taxon>
    </lineage>
</organism>
<dbReference type="InterPro" id="IPR007529">
    <property type="entry name" value="Znf_HIT"/>
</dbReference>
<feature type="compositionally biased region" description="Basic and acidic residues" evidence="2">
    <location>
        <begin position="447"/>
        <end position="459"/>
    </location>
</feature>
<proteinExistence type="predicted"/>
<dbReference type="CDD" id="cd23024">
    <property type="entry name" value="zf-HIT_ZNHIT2-3"/>
    <property type="match status" value="1"/>
</dbReference>
<evidence type="ECO:0000256" key="1">
    <source>
        <dbReference type="PROSITE-ProRule" id="PRU00453"/>
    </source>
</evidence>
<dbReference type="PROSITE" id="PS51083">
    <property type="entry name" value="ZF_HIT"/>
    <property type="match status" value="1"/>
</dbReference>
<dbReference type="EMBL" id="MU151085">
    <property type="protein sequence ID" value="KAF9451436.1"/>
    <property type="molecule type" value="Genomic_DNA"/>
</dbReference>
<dbReference type="GO" id="GO:0008270">
    <property type="term" value="F:zinc ion binding"/>
    <property type="evidence" value="ECO:0007669"/>
    <property type="project" value="UniProtKB-UniRule"/>
</dbReference>
<dbReference type="InterPro" id="IPR039646">
    <property type="entry name" value="ZNHIT2"/>
</dbReference>
<feature type="region of interest" description="Disordered" evidence="2">
    <location>
        <begin position="435"/>
        <end position="469"/>
    </location>
</feature>
<dbReference type="AlphaFoldDB" id="A0A9P5XKK5"/>
<keyword evidence="1" id="KW-0862">Zinc</keyword>
<dbReference type="PANTHER" id="PTHR15555:SF0">
    <property type="entry name" value="ZINC FINGER HIT DOMAIN-CONTAINING PROTEIN 2"/>
    <property type="match status" value="1"/>
</dbReference>
<sequence>MSSQEIQISTSAADIVEDTSNKSICKLCRRQFAKYTCPSCNVPYCSLTCFRSSPHSQCSETFYKDELKSDIATTPSRTTNERKQMMDLLKRFEEEAAADEGTLKKEAFGSSDSEDENEAERDLLVERFAGIDLDTLTSEDMWELLAPAEKEKFMKALGDPLSELTQRLLGSEQLELELEQPWWTKSELEKIHPHDSNGGPKKTGFVPEPIRIPRSLVKPIPHGHPLVYNLCAICIAYSYTIRHLAICALSTLSTTNPDFKEAQRLMNLLVPFLSDRRSTTLHPSVGAAAMDVYSRFEMGKISSELLAVLLEDTAMLMKPQRVVLMSALSSQSSPEEDATLVDTADHPHIMPILVLSDLICFYRFREDQLPSEPRAPGTADQPSPEAQPKKSTPARMHSYQHVVHKLEFYVAHVLATPGGIMEGVTEEALRWSKKVRAESESTGNKGSEGKAETVREPRKQQQLVQEIGQ</sequence>
<name>A0A9P5XKK5_9AGAR</name>
<evidence type="ECO:0000313" key="4">
    <source>
        <dbReference type="EMBL" id="KAF9451436.1"/>
    </source>
</evidence>
<feature type="domain" description="HIT-type" evidence="3">
    <location>
        <begin position="25"/>
        <end position="58"/>
    </location>
</feature>
<dbReference type="Gene3D" id="3.30.60.190">
    <property type="match status" value="1"/>
</dbReference>
<dbReference type="OrthoDB" id="18412at2759"/>